<organism evidence="6 7">
    <name type="scientific">Pedobacter petrophilus</name>
    <dbReference type="NCBI Taxonomy" id="1908241"/>
    <lineage>
        <taxon>Bacteria</taxon>
        <taxon>Pseudomonadati</taxon>
        <taxon>Bacteroidota</taxon>
        <taxon>Sphingobacteriia</taxon>
        <taxon>Sphingobacteriales</taxon>
        <taxon>Sphingobacteriaceae</taxon>
        <taxon>Pedobacter</taxon>
    </lineage>
</organism>
<proteinExistence type="predicted"/>
<dbReference type="EMBL" id="WKKH01000065">
    <property type="protein sequence ID" value="MRX78677.1"/>
    <property type="molecule type" value="Genomic_DNA"/>
</dbReference>
<accession>A0A7K0G4D6</accession>
<dbReference type="RefSeq" id="WP_154283079.1">
    <property type="nucleotide sequence ID" value="NZ_JBHUJQ010000001.1"/>
</dbReference>
<feature type="domain" description="Rubredoxin-like" evidence="5">
    <location>
        <begin position="435"/>
        <end position="486"/>
    </location>
</feature>
<evidence type="ECO:0000313" key="6">
    <source>
        <dbReference type="EMBL" id="MRX78677.1"/>
    </source>
</evidence>
<evidence type="ECO:0000256" key="1">
    <source>
        <dbReference type="ARBA" id="ARBA00022448"/>
    </source>
</evidence>
<keyword evidence="3" id="KW-0249">Electron transport</keyword>
<keyword evidence="1" id="KW-0813">Transport</keyword>
<comment type="caution">
    <text evidence="6">The sequence shown here is derived from an EMBL/GenBank/DDBJ whole genome shotgun (WGS) entry which is preliminary data.</text>
</comment>
<reference evidence="6 7" key="1">
    <citation type="submission" date="2019-11" db="EMBL/GenBank/DDBJ databases">
        <title>Pedobacter petrophilus genome.</title>
        <authorList>
            <person name="Feldbauer M.J."/>
            <person name="Newman J.D."/>
        </authorList>
    </citation>
    <scope>NUCLEOTIDE SEQUENCE [LARGE SCALE GENOMIC DNA]</scope>
    <source>
        <strain evidence="6 7">LMG 29686</strain>
    </source>
</reference>
<evidence type="ECO:0000256" key="3">
    <source>
        <dbReference type="ARBA" id="ARBA00022982"/>
    </source>
</evidence>
<dbReference type="Pfam" id="PF00301">
    <property type="entry name" value="Rubredoxin"/>
    <property type="match status" value="1"/>
</dbReference>
<keyword evidence="4" id="KW-0408">Iron</keyword>
<dbReference type="InterPro" id="IPR024934">
    <property type="entry name" value="Rubredoxin-like_dom"/>
</dbReference>
<evidence type="ECO:0000256" key="2">
    <source>
        <dbReference type="ARBA" id="ARBA00022723"/>
    </source>
</evidence>
<sequence length="496" mass="57274">MQAITVIINFPGGIISPGNLYNILVAASKAKIQYVRFGLRQQLFLDTISYNAETFTNELDRLAIDYEIDHSQYPNMVSSYPAEEIFVRNSWLTEGVYQDVLDTIDFKPRLKVNICDNNQSFTPMLTGNINWIASLEAEHYWHLIIRFPKTNVVYEWDQLCYTNSISKVTRQIEALITSNSDVFIDNVNASGAELFKLIQTDECITKAATNRAPSTPFNLPYYEGLNRYNNKYWLGIYRRDELFKVAFLKKICLLCTETKVGQICCTSWKSIIIKGIAEKDKARWNSLLEEFNINMRHAANELNFQIEDNSTESLDLKNYLVKYLSIDDIRTYGICFGIKTRKKSEIFSSILIRKRYLIRLPGIKLLPVYDILRAKDFNPNERTEEIFSSGNPRAMLPEQLRRVIMKFYVFRKEITQDRKVNSAPAKEKSNPVAQENLYQCSKCFTIYSEALGEIESGILPHTPFEDLPLNYCCTVCESGKDEFIKIATSTNDYVMP</sequence>
<evidence type="ECO:0000256" key="4">
    <source>
        <dbReference type="ARBA" id="ARBA00023004"/>
    </source>
</evidence>
<dbReference type="OrthoDB" id="9758182at2"/>
<protein>
    <submittedName>
        <fullName evidence="6">Rubredoxin</fullName>
    </submittedName>
</protein>
<dbReference type="GO" id="GO:0005506">
    <property type="term" value="F:iron ion binding"/>
    <property type="evidence" value="ECO:0007669"/>
    <property type="project" value="InterPro"/>
</dbReference>
<evidence type="ECO:0000259" key="5">
    <source>
        <dbReference type="PROSITE" id="PS50903"/>
    </source>
</evidence>
<dbReference type="AlphaFoldDB" id="A0A7K0G4D6"/>
<dbReference type="Gene3D" id="2.20.28.10">
    <property type="match status" value="1"/>
</dbReference>
<dbReference type="Proteomes" id="UP000487757">
    <property type="component" value="Unassembled WGS sequence"/>
</dbReference>
<dbReference type="PROSITE" id="PS50903">
    <property type="entry name" value="RUBREDOXIN_LIKE"/>
    <property type="match status" value="1"/>
</dbReference>
<dbReference type="SUPFAM" id="SSF57802">
    <property type="entry name" value="Rubredoxin-like"/>
    <property type="match status" value="1"/>
</dbReference>
<name>A0A7K0G4D6_9SPHI</name>
<dbReference type="CDD" id="cd00730">
    <property type="entry name" value="rubredoxin"/>
    <property type="match status" value="1"/>
</dbReference>
<evidence type="ECO:0000313" key="7">
    <source>
        <dbReference type="Proteomes" id="UP000487757"/>
    </source>
</evidence>
<gene>
    <name evidence="6" type="ORF">GJU39_21595</name>
</gene>
<dbReference type="InterPro" id="IPR024935">
    <property type="entry name" value="Rubredoxin_dom"/>
</dbReference>
<keyword evidence="7" id="KW-1185">Reference proteome</keyword>
<keyword evidence="2" id="KW-0479">Metal-binding</keyword>